<dbReference type="Proteomes" id="UP000054624">
    <property type="component" value="Unassembled WGS sequence"/>
</dbReference>
<dbReference type="AlphaFoldDB" id="A0A157ZBU3"/>
<proteinExistence type="predicted"/>
<evidence type="ECO:0000313" key="2">
    <source>
        <dbReference type="Proteomes" id="UP000054624"/>
    </source>
</evidence>
<accession>A0A157ZBU3</accession>
<gene>
    <name evidence="1" type="ORF">AWB76_00493</name>
</gene>
<dbReference type="STRING" id="1777137.AWB76_00493"/>
<reference evidence="2" key="1">
    <citation type="submission" date="2016-01" db="EMBL/GenBank/DDBJ databases">
        <authorList>
            <person name="Peeters Charlotte."/>
        </authorList>
    </citation>
    <scope>NUCLEOTIDE SEQUENCE [LARGE SCALE GENOMIC DNA]</scope>
</reference>
<evidence type="ECO:0000313" key="1">
    <source>
        <dbReference type="EMBL" id="SAK42991.1"/>
    </source>
</evidence>
<organism evidence="1 2">
    <name type="scientific">Caballeronia temeraria</name>
    <dbReference type="NCBI Taxonomy" id="1777137"/>
    <lineage>
        <taxon>Bacteria</taxon>
        <taxon>Pseudomonadati</taxon>
        <taxon>Pseudomonadota</taxon>
        <taxon>Betaproteobacteria</taxon>
        <taxon>Burkholderiales</taxon>
        <taxon>Burkholderiaceae</taxon>
        <taxon>Caballeronia</taxon>
    </lineage>
</organism>
<protein>
    <submittedName>
        <fullName evidence="1">Uncharacterized protein</fullName>
    </submittedName>
</protein>
<dbReference type="EMBL" id="FCOI02000001">
    <property type="protein sequence ID" value="SAK42991.1"/>
    <property type="molecule type" value="Genomic_DNA"/>
</dbReference>
<keyword evidence="2" id="KW-1185">Reference proteome</keyword>
<sequence length="77" mass="8505">MHDIYEFSARAWQIHDVLQTLFSALPEDQENSAVPVLGVVGLLTSLSRELANELSEIKANEPTTHAHHTQYSSFGGV</sequence>
<name>A0A157ZBU3_9BURK</name>
<dbReference type="RefSeq" id="WP_061158495.1">
    <property type="nucleotide sequence ID" value="NZ_FCOI02000001.1"/>
</dbReference>